<evidence type="ECO:0000313" key="1">
    <source>
        <dbReference type="EMBL" id="CAJ0848973.1"/>
    </source>
</evidence>
<accession>A0AA48LXC0</accession>
<reference evidence="1" key="1">
    <citation type="submission" date="2023-07" db="EMBL/GenBank/DDBJ databases">
        <authorList>
            <person name="Pelsma A.J. K."/>
        </authorList>
    </citation>
    <scope>NUCLEOTIDE SEQUENCE</scope>
</reference>
<organism evidence="1">
    <name type="scientific">freshwater sediment metagenome</name>
    <dbReference type="NCBI Taxonomy" id="556182"/>
    <lineage>
        <taxon>unclassified sequences</taxon>
        <taxon>metagenomes</taxon>
        <taxon>ecological metagenomes</taxon>
    </lineage>
</organism>
<dbReference type="AlphaFoldDB" id="A0AA48LXC0"/>
<proteinExistence type="predicted"/>
<gene>
    <name evidence="1" type="ORF">AMST5_00056</name>
</gene>
<sequence>MIGLWCKDNGQWLQCVLAPRSASCTPDHASALQFATVEDAESFLRVSGLGQYFEPRSLVRAAAPLRAKGKRRRAV</sequence>
<dbReference type="EMBL" id="OY288114">
    <property type="protein sequence ID" value="CAJ0848973.1"/>
    <property type="molecule type" value="Genomic_DNA"/>
</dbReference>
<protein>
    <submittedName>
        <fullName evidence="1">Uncharacterized protein</fullName>
    </submittedName>
</protein>
<name>A0AA48LXC0_9ZZZZ</name>